<dbReference type="AlphaFoldDB" id="A0A7W6M8B3"/>
<evidence type="ECO:0000313" key="2">
    <source>
        <dbReference type="EMBL" id="MBB4174166.1"/>
    </source>
</evidence>
<gene>
    <name evidence="2" type="ORF">GGR93_001939</name>
</gene>
<comment type="caution">
    <text evidence="2">The sequence shown here is derived from an EMBL/GenBank/DDBJ whole genome shotgun (WGS) entry which is preliminary data.</text>
</comment>
<protein>
    <submittedName>
        <fullName evidence="2">Uncharacterized protein</fullName>
    </submittedName>
</protein>
<keyword evidence="3" id="KW-1185">Reference proteome</keyword>
<organism evidence="2 3">
    <name type="scientific">Sulfitobacter noctilucicola</name>
    <dbReference type="NCBI Taxonomy" id="1342301"/>
    <lineage>
        <taxon>Bacteria</taxon>
        <taxon>Pseudomonadati</taxon>
        <taxon>Pseudomonadota</taxon>
        <taxon>Alphaproteobacteria</taxon>
        <taxon>Rhodobacterales</taxon>
        <taxon>Roseobacteraceae</taxon>
        <taxon>Sulfitobacter</taxon>
    </lineage>
</organism>
<dbReference type="EMBL" id="JACIFU010000002">
    <property type="protein sequence ID" value="MBB4174166.1"/>
    <property type="molecule type" value="Genomic_DNA"/>
</dbReference>
<dbReference type="Proteomes" id="UP000565745">
    <property type="component" value="Unassembled WGS sequence"/>
</dbReference>
<proteinExistence type="predicted"/>
<evidence type="ECO:0000313" key="3">
    <source>
        <dbReference type="Proteomes" id="UP000565745"/>
    </source>
</evidence>
<keyword evidence="1" id="KW-0732">Signal</keyword>
<evidence type="ECO:0000256" key="1">
    <source>
        <dbReference type="SAM" id="SignalP"/>
    </source>
</evidence>
<name>A0A7W6M8B3_9RHOB</name>
<sequence>MRGAALCIATLGCTAVFASDDNKAALIKAMNDNECKMTTEQANVIMPELGIDRPTAIRLSREMMAEGVATFADDEETLLLLPPACKS</sequence>
<accession>A0A7W6M8B3</accession>
<dbReference type="OrthoDB" id="7871740at2"/>
<reference evidence="2 3" key="1">
    <citation type="submission" date="2020-08" db="EMBL/GenBank/DDBJ databases">
        <title>Genomic Encyclopedia of Type Strains, Phase IV (KMG-IV): sequencing the most valuable type-strain genomes for metagenomic binning, comparative biology and taxonomic classification.</title>
        <authorList>
            <person name="Goeker M."/>
        </authorList>
    </citation>
    <scope>NUCLEOTIDE SEQUENCE [LARGE SCALE GENOMIC DNA]</scope>
    <source>
        <strain evidence="2 3">DSM 101015</strain>
    </source>
</reference>
<feature type="signal peptide" evidence="1">
    <location>
        <begin position="1"/>
        <end position="18"/>
    </location>
</feature>
<dbReference type="RefSeq" id="WP_025057023.1">
    <property type="nucleotide sequence ID" value="NZ_JACIFU010000002.1"/>
</dbReference>
<feature type="chain" id="PRO_5030678000" evidence="1">
    <location>
        <begin position="19"/>
        <end position="87"/>
    </location>
</feature>